<accession>A0ABX8VC45</accession>
<feature type="transmembrane region" description="Helical" evidence="1">
    <location>
        <begin position="54"/>
        <end position="74"/>
    </location>
</feature>
<evidence type="ECO:0000256" key="1">
    <source>
        <dbReference type="SAM" id="Phobius"/>
    </source>
</evidence>
<name>A0ABX8VC45_9MYCO</name>
<evidence type="ECO:0000313" key="2">
    <source>
        <dbReference type="EMBL" id="QYL15359.1"/>
    </source>
</evidence>
<proteinExistence type="predicted"/>
<protein>
    <submittedName>
        <fullName evidence="2">Uncharacterized protein</fullName>
    </submittedName>
</protein>
<evidence type="ECO:0000313" key="3">
    <source>
        <dbReference type="Proteomes" id="UP000825367"/>
    </source>
</evidence>
<dbReference type="Proteomes" id="UP000825367">
    <property type="component" value="Chromosome"/>
</dbReference>
<keyword evidence="1" id="KW-1133">Transmembrane helix</keyword>
<keyword evidence="1" id="KW-0812">Transmembrane</keyword>
<gene>
    <name evidence="2" type="ORF">K0O64_19835</name>
</gene>
<dbReference type="RefSeq" id="WP_071949699.1">
    <property type="nucleotide sequence ID" value="NZ_BAAAVX010000006.1"/>
</dbReference>
<keyword evidence="1" id="KW-0472">Membrane</keyword>
<organism evidence="2 3">
    <name type="scientific">Mycolicibacterium pallens</name>
    <dbReference type="NCBI Taxonomy" id="370524"/>
    <lineage>
        <taxon>Bacteria</taxon>
        <taxon>Bacillati</taxon>
        <taxon>Actinomycetota</taxon>
        <taxon>Actinomycetes</taxon>
        <taxon>Mycobacteriales</taxon>
        <taxon>Mycobacteriaceae</taxon>
        <taxon>Mycolicibacterium</taxon>
    </lineage>
</organism>
<keyword evidence="3" id="KW-1185">Reference proteome</keyword>
<feature type="transmembrane region" description="Helical" evidence="1">
    <location>
        <begin position="81"/>
        <end position="106"/>
    </location>
</feature>
<sequence length="117" mass="12405">MTARRVGVVRVGCVLCAVAALLLAIVAGNDLYFTGFPDSHLTDYDIAAETPKRVLMWVEWAFVAVFLLLAFAPVSAGVRTVGLFAGIVAVIAVAAVQWVGIPWYFITHLGLDNGIGG</sequence>
<dbReference type="EMBL" id="CP080333">
    <property type="protein sequence ID" value="QYL15359.1"/>
    <property type="molecule type" value="Genomic_DNA"/>
</dbReference>
<reference evidence="2 3" key="1">
    <citation type="submission" date="2021-07" db="EMBL/GenBank/DDBJ databases">
        <title>Whole genome sequencing of non-tuberculosis mycobacteria type-strains.</title>
        <authorList>
            <person name="Igarashi Y."/>
            <person name="Osugi A."/>
            <person name="Mitarai S."/>
        </authorList>
    </citation>
    <scope>NUCLEOTIDE SEQUENCE [LARGE SCALE GENOMIC DNA]</scope>
    <source>
        <strain evidence="2 3">JCM 16370</strain>
    </source>
</reference>